<accession>A0A386H5T7</accession>
<reference evidence="2 3" key="1">
    <citation type="journal article" date="2019" name="Int. J. Syst. Evol. Microbiol.">
        <title>Clostridium fermenticellae sp. nov., isolated from the mud in a fermentation cellar for the production of the Chinese liquor, baijiu.</title>
        <authorList>
            <person name="Xu P.X."/>
            <person name="Chai L.J."/>
            <person name="Qiu T."/>
            <person name="Zhang X.J."/>
            <person name="Lu Z.M."/>
            <person name="Xiao C."/>
            <person name="Wang S.T."/>
            <person name="Shen C.H."/>
            <person name="Shi J.S."/>
            <person name="Xu Z.H."/>
        </authorList>
    </citation>
    <scope>NUCLEOTIDE SEQUENCE [LARGE SCALE GENOMIC DNA]</scope>
    <source>
        <strain evidence="2 3">JN500901</strain>
    </source>
</reference>
<dbReference type="AlphaFoldDB" id="A0A386H5T7"/>
<dbReference type="EMBL" id="CP032416">
    <property type="protein sequence ID" value="AYD41016.1"/>
    <property type="molecule type" value="Genomic_DNA"/>
</dbReference>
<evidence type="ECO:0000259" key="1">
    <source>
        <dbReference type="Pfam" id="PF10105"/>
    </source>
</evidence>
<sequence length="239" mass="27326">MKVRYLVKFSKEDIIKFVGHLDLMRTIQRMLRRSGLPLEFSKGFNPHVNISLAQPLAVGVYSSGDYMDLELREDVDPQIILDKLNEVAPPGIKIFKAVKVNKAKNIKVFKAMAAVDAAKYLINIKYLDKISIKTSIENLLKMEKWETLKKSKTKEARVDIKPMIKRFNYKIEENVLIVEVLVLCGSRQNLSPVLIAKFIQDNTYGANLDAFIDIKREEMYANSEKGLVPLYEAAENCNQ</sequence>
<keyword evidence="3" id="KW-1185">Reference proteome</keyword>
<evidence type="ECO:0000313" key="2">
    <source>
        <dbReference type="EMBL" id="AYD41016.1"/>
    </source>
</evidence>
<dbReference type="NCBIfam" id="TIGR03936">
    <property type="entry name" value="sam_1_link_chp"/>
    <property type="match status" value="1"/>
</dbReference>
<dbReference type="InterPro" id="IPR018768">
    <property type="entry name" value="DUF2344"/>
</dbReference>
<organism evidence="2 3">
    <name type="scientific">Clostridium fermenticellae</name>
    <dbReference type="NCBI Taxonomy" id="2068654"/>
    <lineage>
        <taxon>Bacteria</taxon>
        <taxon>Bacillati</taxon>
        <taxon>Bacillota</taxon>
        <taxon>Clostridia</taxon>
        <taxon>Eubacteriales</taxon>
        <taxon>Clostridiaceae</taxon>
        <taxon>Clostridium</taxon>
    </lineage>
</organism>
<evidence type="ECO:0000313" key="3">
    <source>
        <dbReference type="Proteomes" id="UP000266301"/>
    </source>
</evidence>
<dbReference type="Pfam" id="PF10105">
    <property type="entry name" value="DUF2344"/>
    <property type="match status" value="1"/>
</dbReference>
<dbReference type="Proteomes" id="UP000266301">
    <property type="component" value="Chromosome"/>
</dbReference>
<protein>
    <submittedName>
        <fullName evidence="2">DUF2344 domain-containing protein</fullName>
    </submittedName>
</protein>
<dbReference type="OrthoDB" id="9780488at2"/>
<proteinExistence type="predicted"/>
<name>A0A386H5T7_9CLOT</name>
<dbReference type="KEGG" id="cfer:D4Z93_10970"/>
<feature type="domain" description="DUF2344" evidence="1">
    <location>
        <begin position="4"/>
        <end position="192"/>
    </location>
</feature>
<gene>
    <name evidence="2" type="ORF">D4Z93_10970</name>
</gene>
<dbReference type="RefSeq" id="WP_119973508.1">
    <property type="nucleotide sequence ID" value="NZ_CP032416.1"/>
</dbReference>